<protein>
    <submittedName>
        <fullName evidence="1">Uncharacterized protein</fullName>
    </submittedName>
</protein>
<gene>
    <name evidence="1" type="ORF">ACFQO7_20645</name>
</gene>
<accession>A0ABW2GXZ4</accession>
<evidence type="ECO:0000313" key="2">
    <source>
        <dbReference type="Proteomes" id="UP001596392"/>
    </source>
</evidence>
<reference evidence="2" key="1">
    <citation type="journal article" date="2019" name="Int. J. Syst. Evol. Microbiol.">
        <title>The Global Catalogue of Microorganisms (GCM) 10K type strain sequencing project: providing services to taxonomists for standard genome sequencing and annotation.</title>
        <authorList>
            <consortium name="The Broad Institute Genomics Platform"/>
            <consortium name="The Broad Institute Genome Sequencing Center for Infectious Disease"/>
            <person name="Wu L."/>
            <person name="Ma J."/>
        </authorList>
    </citation>
    <scope>NUCLEOTIDE SEQUENCE [LARGE SCALE GENOMIC DNA]</scope>
    <source>
        <strain evidence="2">CGMCC 1.9106</strain>
    </source>
</reference>
<sequence length="187" mass="20713">MRVQASTARLVGRLDGVVWDESLDHNGSRIRLMQEYLRRSALWARALGCTDHWPFFDIASFVDPSARVDEQTAPAVRRRMGAGGARPLDAVIVRYILDFSVLESWPDGLPDPFEPLLQVYERGGPFDREAGRVYIGSAVGILEGTWEKYIARPPLGELGPAALDALDEAWSARRERARLAGPQPGGD</sequence>
<dbReference type="Proteomes" id="UP001596392">
    <property type="component" value="Unassembled WGS sequence"/>
</dbReference>
<organism evidence="1 2">
    <name type="scientific">Catellatospora aurea</name>
    <dbReference type="NCBI Taxonomy" id="1337874"/>
    <lineage>
        <taxon>Bacteria</taxon>
        <taxon>Bacillati</taxon>
        <taxon>Actinomycetota</taxon>
        <taxon>Actinomycetes</taxon>
        <taxon>Micromonosporales</taxon>
        <taxon>Micromonosporaceae</taxon>
        <taxon>Catellatospora</taxon>
    </lineage>
</organism>
<proteinExistence type="predicted"/>
<dbReference type="RefSeq" id="WP_376807860.1">
    <property type="nucleotide sequence ID" value="NZ_JBHTAC010000020.1"/>
</dbReference>
<dbReference type="EMBL" id="JBHTAC010000020">
    <property type="protein sequence ID" value="MFC7244892.1"/>
    <property type="molecule type" value="Genomic_DNA"/>
</dbReference>
<evidence type="ECO:0000313" key="1">
    <source>
        <dbReference type="EMBL" id="MFC7244892.1"/>
    </source>
</evidence>
<keyword evidence="2" id="KW-1185">Reference proteome</keyword>
<name>A0ABW2GXZ4_9ACTN</name>
<comment type="caution">
    <text evidence="1">The sequence shown here is derived from an EMBL/GenBank/DDBJ whole genome shotgun (WGS) entry which is preliminary data.</text>
</comment>